<organism evidence="2 3">
    <name type="scientific">Thermothelomyces thermophilus (strain ATCC 42464 / BCRC 31852 / DSM 1799)</name>
    <name type="common">Sporotrichum thermophile</name>
    <dbReference type="NCBI Taxonomy" id="573729"/>
    <lineage>
        <taxon>Eukaryota</taxon>
        <taxon>Fungi</taxon>
        <taxon>Dikarya</taxon>
        <taxon>Ascomycota</taxon>
        <taxon>Pezizomycotina</taxon>
        <taxon>Sordariomycetes</taxon>
        <taxon>Sordariomycetidae</taxon>
        <taxon>Sordariales</taxon>
        <taxon>Chaetomiaceae</taxon>
        <taxon>Thermothelomyces</taxon>
    </lineage>
</organism>
<sequence length="301" mass="32409">MTGDKETEPALVVGSEDQAASPLVATKADSPTAPPPEREPLPSYTDQAATLATFTPHRPFPQVLSAYSSSLKPIKLCGSSADDVLFAVETHTGYSGKTVLGTKPGLLLHNGTSKQDPILAAVGDTSQLAARAYVFSPESIILLPPAADIPSAPMATEYMHARTSGDDVLFFFEVEVGLGEKLHRRQFIWKKAKKGVDPDVKQGGFRLEWRPSVAGDDPGSLGVSSSSPVDDQWETVALLEWGHLLSRKMFTVQFLGSGLSGKLGERWRLMVVMTALRLLLLKVKGRTAKSHVAAGEKLYKN</sequence>
<gene>
    <name evidence="2" type="ORF">MYCTH_2309975</name>
</gene>
<dbReference type="VEuPathDB" id="FungiDB:MYCTH_2309975"/>
<evidence type="ECO:0000313" key="3">
    <source>
        <dbReference type="Proteomes" id="UP000007322"/>
    </source>
</evidence>
<dbReference type="OMA" id="IAFHFSI"/>
<reference evidence="2 3" key="1">
    <citation type="journal article" date="2011" name="Nat. Biotechnol.">
        <title>Comparative genomic analysis of the thermophilic biomass-degrading fungi Myceliophthora thermophila and Thielavia terrestris.</title>
        <authorList>
            <person name="Berka R.M."/>
            <person name="Grigoriev I.V."/>
            <person name="Otillar R."/>
            <person name="Salamov A."/>
            <person name="Grimwood J."/>
            <person name="Reid I."/>
            <person name="Ishmael N."/>
            <person name="John T."/>
            <person name="Darmond C."/>
            <person name="Moisan M.-C."/>
            <person name="Henrissat B."/>
            <person name="Coutinho P.M."/>
            <person name="Lombard V."/>
            <person name="Natvig D.O."/>
            <person name="Lindquist E."/>
            <person name="Schmutz J."/>
            <person name="Lucas S."/>
            <person name="Harris P."/>
            <person name="Powlowski J."/>
            <person name="Bellemare A."/>
            <person name="Taylor D."/>
            <person name="Butler G."/>
            <person name="de Vries R.P."/>
            <person name="Allijn I.E."/>
            <person name="van den Brink J."/>
            <person name="Ushinsky S."/>
            <person name="Storms R."/>
            <person name="Powell A.J."/>
            <person name="Paulsen I.T."/>
            <person name="Elbourne L.D.H."/>
            <person name="Baker S.E."/>
            <person name="Magnuson J."/>
            <person name="LaBoissiere S."/>
            <person name="Clutterbuck A.J."/>
            <person name="Martinez D."/>
            <person name="Wogulis M."/>
            <person name="de Leon A.L."/>
            <person name="Rey M.W."/>
            <person name="Tsang A."/>
        </authorList>
    </citation>
    <scope>NUCLEOTIDE SEQUENCE [LARGE SCALE GENOMIC DNA]</scope>
    <source>
        <strain evidence="3">ATCC 42464 / BCRC 31852 / DSM 1799</strain>
    </source>
</reference>
<dbReference type="Proteomes" id="UP000007322">
    <property type="component" value="Chromosome 6"/>
</dbReference>
<evidence type="ECO:0000313" key="2">
    <source>
        <dbReference type="EMBL" id="AEO60615.1"/>
    </source>
</evidence>
<proteinExistence type="predicted"/>
<accession>G2QKY3</accession>
<dbReference type="OrthoDB" id="5073671at2759"/>
<name>G2QKY3_THET4</name>
<dbReference type="InParanoid" id="G2QKY3"/>
<dbReference type="KEGG" id="mtm:MYCTH_2309975"/>
<dbReference type="EMBL" id="CP003007">
    <property type="protein sequence ID" value="AEO60615.1"/>
    <property type="molecule type" value="Genomic_DNA"/>
</dbReference>
<dbReference type="AlphaFoldDB" id="G2QKY3"/>
<dbReference type="eggNOG" id="ENOG502SP9W">
    <property type="taxonomic scope" value="Eukaryota"/>
</dbReference>
<dbReference type="GeneID" id="11513685"/>
<keyword evidence="3" id="KW-1185">Reference proteome</keyword>
<dbReference type="HOGENOM" id="CLU_061850_1_0_1"/>
<protein>
    <submittedName>
        <fullName evidence="2">Uncharacterized protein</fullName>
    </submittedName>
</protein>
<dbReference type="STRING" id="573729.G2QKY3"/>
<dbReference type="RefSeq" id="XP_003665860.1">
    <property type="nucleotide sequence ID" value="XM_003665812.1"/>
</dbReference>
<feature type="region of interest" description="Disordered" evidence="1">
    <location>
        <begin position="1"/>
        <end position="43"/>
    </location>
</feature>
<evidence type="ECO:0000256" key="1">
    <source>
        <dbReference type="SAM" id="MobiDB-lite"/>
    </source>
</evidence>